<accession>A0ACC3D6U4</accession>
<keyword evidence="2" id="KW-1185">Reference proteome</keyword>
<proteinExistence type="predicted"/>
<evidence type="ECO:0000313" key="2">
    <source>
        <dbReference type="Proteomes" id="UP001186974"/>
    </source>
</evidence>
<organism evidence="1 2">
    <name type="scientific">Coniosporium uncinatum</name>
    <dbReference type="NCBI Taxonomy" id="93489"/>
    <lineage>
        <taxon>Eukaryota</taxon>
        <taxon>Fungi</taxon>
        <taxon>Dikarya</taxon>
        <taxon>Ascomycota</taxon>
        <taxon>Pezizomycotina</taxon>
        <taxon>Dothideomycetes</taxon>
        <taxon>Dothideomycetes incertae sedis</taxon>
        <taxon>Coniosporium</taxon>
    </lineage>
</organism>
<evidence type="ECO:0000313" key="1">
    <source>
        <dbReference type="EMBL" id="KAK3062638.1"/>
    </source>
</evidence>
<feature type="non-terminal residue" evidence="1">
    <location>
        <position position="1"/>
    </location>
</feature>
<protein>
    <submittedName>
        <fullName evidence="1">Uncharacterized protein</fullName>
    </submittedName>
</protein>
<reference evidence="1" key="1">
    <citation type="submission" date="2024-09" db="EMBL/GenBank/DDBJ databases">
        <title>Black Yeasts Isolated from many extreme environments.</title>
        <authorList>
            <person name="Coleine C."/>
            <person name="Stajich J.E."/>
            <person name="Selbmann L."/>
        </authorList>
    </citation>
    <scope>NUCLEOTIDE SEQUENCE</scope>
    <source>
        <strain evidence="1">CCFEE 5737</strain>
    </source>
</reference>
<comment type="caution">
    <text evidence="1">The sequence shown here is derived from an EMBL/GenBank/DDBJ whole genome shotgun (WGS) entry which is preliminary data.</text>
</comment>
<dbReference type="EMBL" id="JAWDJW010007192">
    <property type="protein sequence ID" value="KAK3062638.1"/>
    <property type="molecule type" value="Genomic_DNA"/>
</dbReference>
<dbReference type="Proteomes" id="UP001186974">
    <property type="component" value="Unassembled WGS sequence"/>
</dbReference>
<sequence length="66" mass="7066">YKVDYSRVNEFGQGGDEEEEDEKKAAQPLKTSPDAGDKPKAAIEAAKDNVAKVSGAAKSEAGRKRK</sequence>
<name>A0ACC3D6U4_9PEZI</name>
<gene>
    <name evidence="1" type="ORF">LTS18_003644</name>
</gene>